<name>A0A0E9V1X3_ANGAN</name>
<reference evidence="1" key="1">
    <citation type="submission" date="2014-11" db="EMBL/GenBank/DDBJ databases">
        <authorList>
            <person name="Amaro Gonzalez C."/>
        </authorList>
    </citation>
    <scope>NUCLEOTIDE SEQUENCE</scope>
</reference>
<dbReference type="AlphaFoldDB" id="A0A0E9V1X3"/>
<evidence type="ECO:0000313" key="1">
    <source>
        <dbReference type="EMBL" id="JAH71986.1"/>
    </source>
</evidence>
<accession>A0A0E9V1X3</accession>
<dbReference type="EMBL" id="GBXM01036591">
    <property type="protein sequence ID" value="JAH71986.1"/>
    <property type="molecule type" value="Transcribed_RNA"/>
</dbReference>
<protein>
    <submittedName>
        <fullName evidence="1">Uncharacterized protein</fullName>
    </submittedName>
</protein>
<organism evidence="1">
    <name type="scientific">Anguilla anguilla</name>
    <name type="common">European freshwater eel</name>
    <name type="synonym">Muraena anguilla</name>
    <dbReference type="NCBI Taxonomy" id="7936"/>
    <lineage>
        <taxon>Eukaryota</taxon>
        <taxon>Metazoa</taxon>
        <taxon>Chordata</taxon>
        <taxon>Craniata</taxon>
        <taxon>Vertebrata</taxon>
        <taxon>Euteleostomi</taxon>
        <taxon>Actinopterygii</taxon>
        <taxon>Neopterygii</taxon>
        <taxon>Teleostei</taxon>
        <taxon>Anguilliformes</taxon>
        <taxon>Anguillidae</taxon>
        <taxon>Anguilla</taxon>
    </lineage>
</organism>
<reference evidence="1" key="2">
    <citation type="journal article" date="2015" name="Fish Shellfish Immunol.">
        <title>Early steps in the European eel (Anguilla anguilla)-Vibrio vulnificus interaction in the gills: Role of the RtxA13 toxin.</title>
        <authorList>
            <person name="Callol A."/>
            <person name="Pajuelo D."/>
            <person name="Ebbesson L."/>
            <person name="Teles M."/>
            <person name="MacKenzie S."/>
            <person name="Amaro C."/>
        </authorList>
    </citation>
    <scope>NUCLEOTIDE SEQUENCE</scope>
</reference>
<sequence>MRTQIRRTRSYCLKKSVVRVVVGTNALVMFTR</sequence>
<proteinExistence type="predicted"/>